<keyword evidence="3" id="KW-1185">Reference proteome</keyword>
<dbReference type="Pfam" id="PF00296">
    <property type="entry name" value="Bac_luciferase"/>
    <property type="match status" value="1"/>
</dbReference>
<gene>
    <name evidence="2" type="ORF">C1I93_00470</name>
</gene>
<evidence type="ECO:0000313" key="2">
    <source>
        <dbReference type="EMBL" id="PZG01221.1"/>
    </source>
</evidence>
<evidence type="ECO:0000259" key="1">
    <source>
        <dbReference type="Pfam" id="PF00296"/>
    </source>
</evidence>
<dbReference type="InterPro" id="IPR051260">
    <property type="entry name" value="Diverse_substr_monoxygenases"/>
</dbReference>
<dbReference type="PANTHER" id="PTHR30011">
    <property type="entry name" value="ALKANESULFONATE MONOOXYGENASE-RELATED"/>
    <property type="match status" value="1"/>
</dbReference>
<organism evidence="2 3">
    <name type="scientific">Micromonospora endophytica</name>
    <dbReference type="NCBI Taxonomy" id="515350"/>
    <lineage>
        <taxon>Bacteria</taxon>
        <taxon>Bacillati</taxon>
        <taxon>Actinomycetota</taxon>
        <taxon>Actinomycetes</taxon>
        <taxon>Micromonosporales</taxon>
        <taxon>Micromonosporaceae</taxon>
        <taxon>Micromonospora</taxon>
    </lineage>
</organism>
<dbReference type="AlphaFoldDB" id="A0A2W2CTN6"/>
<dbReference type="GO" id="GO:0016705">
    <property type="term" value="F:oxidoreductase activity, acting on paired donors, with incorporation or reduction of molecular oxygen"/>
    <property type="evidence" value="ECO:0007669"/>
    <property type="project" value="InterPro"/>
</dbReference>
<dbReference type="EMBL" id="POTX01000001">
    <property type="protein sequence ID" value="PZG01221.1"/>
    <property type="molecule type" value="Genomic_DNA"/>
</dbReference>
<accession>A0A2W2CTN6</accession>
<dbReference type="InterPro" id="IPR011251">
    <property type="entry name" value="Luciferase-like_dom"/>
</dbReference>
<dbReference type="InterPro" id="IPR036661">
    <property type="entry name" value="Luciferase-like_sf"/>
</dbReference>
<dbReference type="PANTHER" id="PTHR30011:SF32">
    <property type="entry name" value="CONSERVED PROTEIN"/>
    <property type="match status" value="1"/>
</dbReference>
<sequence>MEIGIGLPGHALWSDGRQFVEWARRAEARGFSSVAVSDRLLWSTPEPLTVLSAVAAATHRIRLVTSVLLAPLHTNHLLFAKSILTLDHIAGPHRLQLGLAAGFRQDDFTTSGVEYTRRGAQLDALVGVLHDAFNDRAGINLPPATPGGPPLFFGGTSAASIRRVATRGTGWLAGTASVKDLIEFVPRLSDAWTAHGRVDSPRVVTAAMFAIGPDAKEAVRRAIGPYYAFAGEEWAQYGIDSALTSPDQITAAVAEFAQNGCDELILTGNNTDPGQVDLLADALGW</sequence>
<dbReference type="RefSeq" id="WP_111241171.1">
    <property type="nucleotide sequence ID" value="NZ_POTX01000001.1"/>
</dbReference>
<evidence type="ECO:0000313" key="3">
    <source>
        <dbReference type="Proteomes" id="UP000248627"/>
    </source>
</evidence>
<name>A0A2W2CTN6_9ACTN</name>
<dbReference type="OrthoDB" id="5723200at2"/>
<dbReference type="Proteomes" id="UP000248627">
    <property type="component" value="Unassembled WGS sequence"/>
</dbReference>
<protein>
    <submittedName>
        <fullName evidence="2">LLM class flavin-dependent oxidoreductase</fullName>
    </submittedName>
</protein>
<dbReference type="Gene3D" id="3.20.20.30">
    <property type="entry name" value="Luciferase-like domain"/>
    <property type="match status" value="1"/>
</dbReference>
<proteinExistence type="predicted"/>
<comment type="caution">
    <text evidence="2">The sequence shown here is derived from an EMBL/GenBank/DDBJ whole genome shotgun (WGS) entry which is preliminary data.</text>
</comment>
<dbReference type="SUPFAM" id="SSF51679">
    <property type="entry name" value="Bacterial luciferase-like"/>
    <property type="match status" value="1"/>
</dbReference>
<feature type="domain" description="Luciferase-like" evidence="1">
    <location>
        <begin position="15"/>
        <end position="233"/>
    </location>
</feature>
<reference evidence="2 3" key="1">
    <citation type="submission" date="2018-01" db="EMBL/GenBank/DDBJ databases">
        <title>Draft genome sequence of Jishengella endophytica.</title>
        <authorList>
            <person name="Sahin N."/>
            <person name="Ay H."/>
            <person name="Saygin H."/>
        </authorList>
    </citation>
    <scope>NUCLEOTIDE SEQUENCE [LARGE SCALE GENOMIC DNA]</scope>
    <source>
        <strain evidence="2 3">DSM 45430</strain>
    </source>
</reference>